<dbReference type="Gene3D" id="3.50.50.60">
    <property type="entry name" value="FAD/NAD(P)-binding domain"/>
    <property type="match status" value="1"/>
</dbReference>
<evidence type="ECO:0000256" key="1">
    <source>
        <dbReference type="ARBA" id="ARBA00023002"/>
    </source>
</evidence>
<dbReference type="SUPFAM" id="SSF51905">
    <property type="entry name" value="FAD/NAD(P)-binding domain"/>
    <property type="match status" value="1"/>
</dbReference>
<feature type="domain" description="FAD dependent oxidoreductase" evidence="2">
    <location>
        <begin position="6"/>
        <end position="347"/>
    </location>
</feature>
<evidence type="ECO:0000313" key="3">
    <source>
        <dbReference type="EMBL" id="MFC0342119.1"/>
    </source>
</evidence>
<dbReference type="InterPro" id="IPR036188">
    <property type="entry name" value="FAD/NAD-bd_sf"/>
</dbReference>
<organism evidence="3 4">
    <name type="scientific">Paracoccus niistensis</name>
    <dbReference type="NCBI Taxonomy" id="632935"/>
    <lineage>
        <taxon>Bacteria</taxon>
        <taxon>Pseudomonadati</taxon>
        <taxon>Pseudomonadota</taxon>
        <taxon>Alphaproteobacteria</taxon>
        <taxon>Rhodobacterales</taxon>
        <taxon>Paracoccaceae</taxon>
        <taxon>Paracoccus</taxon>
    </lineage>
</organism>
<gene>
    <name evidence="3" type="ORF">ACFFII_15240</name>
</gene>
<protein>
    <submittedName>
        <fullName evidence="3">NAD(P)/FAD-dependent oxidoreductase</fullName>
        <ecNumber evidence="3">1.-.-.-</ecNumber>
    </submittedName>
</protein>
<proteinExistence type="predicted"/>
<dbReference type="Pfam" id="PF01266">
    <property type="entry name" value="DAO"/>
    <property type="match status" value="1"/>
</dbReference>
<name>A0ABV6I8A1_9RHOB</name>
<evidence type="ECO:0000259" key="2">
    <source>
        <dbReference type="Pfam" id="PF01266"/>
    </source>
</evidence>
<dbReference type="EMBL" id="JBHLWE010000047">
    <property type="protein sequence ID" value="MFC0342119.1"/>
    <property type="molecule type" value="Genomic_DNA"/>
</dbReference>
<dbReference type="Gene3D" id="3.30.9.10">
    <property type="entry name" value="D-Amino Acid Oxidase, subunit A, domain 2"/>
    <property type="match status" value="1"/>
</dbReference>
<keyword evidence="4" id="KW-1185">Reference proteome</keyword>
<dbReference type="PANTHER" id="PTHR13847:SF287">
    <property type="entry name" value="FAD-DEPENDENT OXIDOREDUCTASE DOMAIN-CONTAINING PROTEIN 1"/>
    <property type="match status" value="1"/>
</dbReference>
<dbReference type="GO" id="GO:0016491">
    <property type="term" value="F:oxidoreductase activity"/>
    <property type="evidence" value="ECO:0007669"/>
    <property type="project" value="UniProtKB-KW"/>
</dbReference>
<sequence length="381" mass="41139">MSRVHDVAVVGGGLLGASIAWGLARLGQKVIVLDEGDAARRASRANFALVWVQGKGLGLPPYARWSVEASRQWPALAKALREQTGLDVHYQRPGGFHICLSEAELDARRQLIEQMYAQGAPNDYGLGMVDRSELEKALPEIGPDVAGASYSPHDGHVNSLRTFRAFHAGLRDFGADYRASHDVDRIEPQSGGGFVLHTSGGRIEAAKVVLAAGNGNERLAPQVGLFAPMMPTRGQIIVTERVKPFLHYPLGTLRQTDEGTVMIGDSKEEMLDDRETRVPVTTVMADRARRTFPLLNRLNVVRTWSGIRVMTRDGFPIYDQSASAPGAFVACCHSGVTLASMHALELAPRIRDGGLGGAPASFSARRFADAPQTLLNADDAV</sequence>
<evidence type="ECO:0000313" key="4">
    <source>
        <dbReference type="Proteomes" id="UP001589799"/>
    </source>
</evidence>
<comment type="caution">
    <text evidence="3">The sequence shown here is derived from an EMBL/GenBank/DDBJ whole genome shotgun (WGS) entry which is preliminary data.</text>
</comment>
<dbReference type="InterPro" id="IPR006076">
    <property type="entry name" value="FAD-dep_OxRdtase"/>
</dbReference>
<accession>A0ABV6I8A1</accession>
<dbReference type="Proteomes" id="UP001589799">
    <property type="component" value="Unassembled WGS sequence"/>
</dbReference>
<dbReference type="EC" id="1.-.-.-" evidence="3"/>
<reference evidence="3 4" key="1">
    <citation type="submission" date="2024-09" db="EMBL/GenBank/DDBJ databases">
        <authorList>
            <person name="Sun Q."/>
            <person name="Mori K."/>
        </authorList>
    </citation>
    <scope>NUCLEOTIDE SEQUENCE [LARGE SCALE GENOMIC DNA]</scope>
    <source>
        <strain evidence="3 4">KCTC 22789</strain>
    </source>
</reference>
<keyword evidence="1 3" id="KW-0560">Oxidoreductase</keyword>
<dbReference type="SUPFAM" id="SSF54373">
    <property type="entry name" value="FAD-linked reductases, C-terminal domain"/>
    <property type="match status" value="1"/>
</dbReference>
<dbReference type="RefSeq" id="WP_377699723.1">
    <property type="nucleotide sequence ID" value="NZ_JBHLWE010000047.1"/>
</dbReference>
<dbReference type="PANTHER" id="PTHR13847">
    <property type="entry name" value="SARCOSINE DEHYDROGENASE-RELATED"/>
    <property type="match status" value="1"/>
</dbReference>